<sequence length="93" mass="10469">MSFPIQHQPQDQEFTATVDGHSAELAYSQPNPETIDFAHTFVDEELRGKGVGEALAQEGLNYAREQGLRVLTSCKFMAAYVKRHPEYQDLLAK</sequence>
<dbReference type="SUPFAM" id="SSF55729">
    <property type="entry name" value="Acyl-CoA N-acyltransferases (Nat)"/>
    <property type="match status" value="1"/>
</dbReference>
<dbReference type="EMBL" id="CP094669">
    <property type="protein sequence ID" value="UOG76365.1"/>
    <property type="molecule type" value="Genomic_DNA"/>
</dbReference>
<accession>A0ABY4D4C0</accession>
<dbReference type="Proteomes" id="UP000831113">
    <property type="component" value="Chromosome"/>
</dbReference>
<feature type="domain" description="N-acetyltransferase" evidence="1">
    <location>
        <begin position="6"/>
        <end position="92"/>
    </location>
</feature>
<gene>
    <name evidence="2" type="ORF">MTX78_07130</name>
</gene>
<keyword evidence="3" id="KW-1185">Reference proteome</keyword>
<protein>
    <submittedName>
        <fullName evidence="2">N-acetyltransferase</fullName>
    </submittedName>
</protein>
<name>A0ABY4D4C0_9BACT</name>
<evidence type="ECO:0000259" key="1">
    <source>
        <dbReference type="PROSITE" id="PS51729"/>
    </source>
</evidence>
<evidence type="ECO:0000313" key="3">
    <source>
        <dbReference type="Proteomes" id="UP000831113"/>
    </source>
</evidence>
<dbReference type="PANTHER" id="PTHR31435:SF9">
    <property type="entry name" value="PROTEIN NATD1"/>
    <property type="match status" value="1"/>
</dbReference>
<evidence type="ECO:0000313" key="2">
    <source>
        <dbReference type="EMBL" id="UOG76365.1"/>
    </source>
</evidence>
<proteinExistence type="predicted"/>
<dbReference type="InterPro" id="IPR031165">
    <property type="entry name" value="GNAT_YJDJ"/>
</dbReference>
<dbReference type="InterPro" id="IPR045057">
    <property type="entry name" value="Gcn5-rel_NAT"/>
</dbReference>
<reference evidence="2 3" key="1">
    <citation type="submission" date="2022-03" db="EMBL/GenBank/DDBJ databases">
        <title>Hymenobactersp. isolated from the air.</title>
        <authorList>
            <person name="Won M."/>
            <person name="Kwon S.-W."/>
        </authorList>
    </citation>
    <scope>NUCLEOTIDE SEQUENCE [LARGE SCALE GENOMIC DNA]</scope>
    <source>
        <strain evidence="2 3">KACC 21982</strain>
    </source>
</reference>
<dbReference type="Gene3D" id="3.40.630.30">
    <property type="match status" value="1"/>
</dbReference>
<dbReference type="InterPro" id="IPR016181">
    <property type="entry name" value="Acyl_CoA_acyltransferase"/>
</dbReference>
<dbReference type="Pfam" id="PF14542">
    <property type="entry name" value="Acetyltransf_CG"/>
    <property type="match status" value="1"/>
</dbReference>
<organism evidence="2 3">
    <name type="scientific">Hymenobacter tibetensis</name>
    <dbReference type="NCBI Taxonomy" id="497967"/>
    <lineage>
        <taxon>Bacteria</taxon>
        <taxon>Pseudomonadati</taxon>
        <taxon>Bacteroidota</taxon>
        <taxon>Cytophagia</taxon>
        <taxon>Cytophagales</taxon>
        <taxon>Hymenobacteraceae</taxon>
        <taxon>Hymenobacter</taxon>
    </lineage>
</organism>
<dbReference type="CDD" id="cd04301">
    <property type="entry name" value="NAT_SF"/>
    <property type="match status" value="1"/>
</dbReference>
<dbReference type="PROSITE" id="PS51729">
    <property type="entry name" value="GNAT_YJDJ"/>
    <property type="match status" value="1"/>
</dbReference>
<dbReference type="PANTHER" id="PTHR31435">
    <property type="entry name" value="PROTEIN NATD1"/>
    <property type="match status" value="1"/>
</dbReference>
<dbReference type="RefSeq" id="WP_243801202.1">
    <property type="nucleotide sequence ID" value="NZ_CP094669.1"/>
</dbReference>